<dbReference type="InParanoid" id="A0A672SGI8"/>
<feature type="coiled-coil region" evidence="1">
    <location>
        <begin position="7"/>
        <end position="61"/>
    </location>
</feature>
<protein>
    <submittedName>
        <fullName evidence="2">Uncharacterized protein</fullName>
    </submittedName>
</protein>
<dbReference type="AlphaFoldDB" id="A0A672SGI8"/>
<dbReference type="GO" id="GO:0045088">
    <property type="term" value="P:regulation of innate immune response"/>
    <property type="evidence" value="ECO:0007669"/>
    <property type="project" value="TreeGrafter"/>
</dbReference>
<dbReference type="GO" id="GO:0006203">
    <property type="term" value="P:dGTP catabolic process"/>
    <property type="evidence" value="ECO:0007669"/>
    <property type="project" value="TreeGrafter"/>
</dbReference>
<evidence type="ECO:0000256" key="1">
    <source>
        <dbReference type="SAM" id="Coils"/>
    </source>
</evidence>
<dbReference type="GO" id="GO:0051607">
    <property type="term" value="P:defense response to virus"/>
    <property type="evidence" value="ECO:0007669"/>
    <property type="project" value="TreeGrafter"/>
</dbReference>
<accession>A0A672SGI8</accession>
<dbReference type="Proteomes" id="UP000472262">
    <property type="component" value="Unassembled WGS sequence"/>
</dbReference>
<dbReference type="Ensembl" id="ENSSGRT00000107518.1">
    <property type="protein sequence ID" value="ENSSGRP00000101102.1"/>
    <property type="gene ID" value="ENSSGRG00000050290.1"/>
</dbReference>
<dbReference type="Gene3D" id="1.10.3210.10">
    <property type="entry name" value="Hypothetical protein af1432"/>
    <property type="match status" value="1"/>
</dbReference>
<dbReference type="GO" id="GO:0005634">
    <property type="term" value="C:nucleus"/>
    <property type="evidence" value="ECO:0007669"/>
    <property type="project" value="TreeGrafter"/>
</dbReference>
<dbReference type="PANTHER" id="PTHR11373">
    <property type="entry name" value="DEOXYNUCLEOSIDE TRIPHOSPHATE TRIPHOSPHOHYDROLASE"/>
    <property type="match status" value="1"/>
</dbReference>
<dbReference type="InterPro" id="IPR050135">
    <property type="entry name" value="dGTPase-like"/>
</dbReference>
<name>A0A672SGI8_SINGR</name>
<reference evidence="2" key="1">
    <citation type="submission" date="2025-08" db="UniProtKB">
        <authorList>
            <consortium name="Ensembl"/>
        </authorList>
    </citation>
    <scope>IDENTIFICATION</scope>
</reference>
<dbReference type="PANTHER" id="PTHR11373:SF4">
    <property type="entry name" value="DEOXYNUCLEOSIDE TRIPHOSPHATE TRIPHOSPHOHYDROLASE SAMHD1"/>
    <property type="match status" value="1"/>
</dbReference>
<dbReference type="SUPFAM" id="SSF109604">
    <property type="entry name" value="HD-domain/PDEase-like"/>
    <property type="match status" value="1"/>
</dbReference>
<sequence>DEFEKKRDEFEEKRDEFENKKEFEKEKEEFKKEKEEFKKEKEEFKKTLEDFEKKQSKLIDEKDILCVQIAALCYNLGHGPFSYVFKDNPEDLESGNQWKIAEASVWLFLDIVENNSELKNELKEKDLTFIQELIKGVDTSAKEWPAKGRTEDKSFLYEIVANQWNGIDVRKWDYFARDCYHLGIPNSFDHQRLLKSARVCEVAGRNHICFRDKVADNICDMFHTRYTLYSQAYQHKIVNIIEKKISEAFIAAKDKIPSLSLIAESKLQEDIERKRSNILNKGTGAENPTTTTTAMKEFIKLSDHIFEEILYSTDDELKDARMKLEDVVRRRLPKCVGETRITQTEYNEKSVQVKEDILQ</sequence>
<evidence type="ECO:0000313" key="2">
    <source>
        <dbReference type="Ensembl" id="ENSSGRP00000101102.1"/>
    </source>
</evidence>
<organism evidence="2 3">
    <name type="scientific">Sinocyclocheilus grahami</name>
    <name type="common">Dianchi golden-line fish</name>
    <name type="synonym">Barbus grahami</name>
    <dbReference type="NCBI Taxonomy" id="75366"/>
    <lineage>
        <taxon>Eukaryota</taxon>
        <taxon>Metazoa</taxon>
        <taxon>Chordata</taxon>
        <taxon>Craniata</taxon>
        <taxon>Vertebrata</taxon>
        <taxon>Euteleostomi</taxon>
        <taxon>Actinopterygii</taxon>
        <taxon>Neopterygii</taxon>
        <taxon>Teleostei</taxon>
        <taxon>Ostariophysi</taxon>
        <taxon>Cypriniformes</taxon>
        <taxon>Cyprinidae</taxon>
        <taxon>Cyprininae</taxon>
        <taxon>Sinocyclocheilus</taxon>
    </lineage>
</organism>
<evidence type="ECO:0000313" key="3">
    <source>
        <dbReference type="Proteomes" id="UP000472262"/>
    </source>
</evidence>
<reference evidence="2" key="2">
    <citation type="submission" date="2025-09" db="UniProtKB">
        <authorList>
            <consortium name="Ensembl"/>
        </authorList>
    </citation>
    <scope>IDENTIFICATION</scope>
</reference>
<dbReference type="GO" id="GO:0008832">
    <property type="term" value="F:dGTPase activity"/>
    <property type="evidence" value="ECO:0007669"/>
    <property type="project" value="TreeGrafter"/>
</dbReference>
<keyword evidence="3" id="KW-1185">Reference proteome</keyword>
<proteinExistence type="predicted"/>
<keyword evidence="1" id="KW-0175">Coiled coil</keyword>